<organism evidence="10 11">
    <name type="scientific">Gossypium harknessii</name>
    <dbReference type="NCBI Taxonomy" id="34285"/>
    <lineage>
        <taxon>Eukaryota</taxon>
        <taxon>Viridiplantae</taxon>
        <taxon>Streptophyta</taxon>
        <taxon>Embryophyta</taxon>
        <taxon>Tracheophyta</taxon>
        <taxon>Spermatophyta</taxon>
        <taxon>Magnoliopsida</taxon>
        <taxon>eudicotyledons</taxon>
        <taxon>Gunneridae</taxon>
        <taxon>Pentapetalae</taxon>
        <taxon>rosids</taxon>
        <taxon>malvids</taxon>
        <taxon>Malvales</taxon>
        <taxon>Malvaceae</taxon>
        <taxon>Malvoideae</taxon>
        <taxon>Gossypium</taxon>
    </lineage>
</organism>
<reference evidence="10 11" key="1">
    <citation type="journal article" date="2019" name="Genome Biol. Evol.">
        <title>Insights into the evolution of the New World diploid cottons (Gossypium, subgenus Houzingenia) based on genome sequencing.</title>
        <authorList>
            <person name="Grover C.E."/>
            <person name="Arick M.A. 2nd"/>
            <person name="Thrash A."/>
            <person name="Conover J.L."/>
            <person name="Sanders W.S."/>
            <person name="Peterson D.G."/>
            <person name="Frelichowski J.E."/>
            <person name="Scheffler J.A."/>
            <person name="Scheffler B.E."/>
            <person name="Wendel J.F."/>
        </authorList>
    </citation>
    <scope>NUCLEOTIDE SEQUENCE [LARGE SCALE GENOMIC DNA]</scope>
    <source>
        <strain evidence="10">0</strain>
        <tissue evidence="10">Leaf</tissue>
    </source>
</reference>
<dbReference type="FunFam" id="3.30.230.10:FF:000004">
    <property type="entry name" value="40S ribosomal protein S2"/>
    <property type="match status" value="1"/>
</dbReference>
<dbReference type="Gene3D" id="3.30.230.10">
    <property type="match status" value="1"/>
</dbReference>
<dbReference type="InterPro" id="IPR000851">
    <property type="entry name" value="Ribosomal_uS5"/>
</dbReference>
<dbReference type="PROSITE" id="PS00585">
    <property type="entry name" value="RIBOSOMAL_S5"/>
    <property type="match status" value="1"/>
</dbReference>
<dbReference type="InterPro" id="IPR014721">
    <property type="entry name" value="Ribsml_uS5_D2-typ_fold_subgr"/>
</dbReference>
<comment type="similarity">
    <text evidence="1 7">Belongs to the universal ribosomal protein uS5 family.</text>
</comment>
<evidence type="ECO:0000313" key="10">
    <source>
        <dbReference type="EMBL" id="MBA0817981.1"/>
    </source>
</evidence>
<dbReference type="EMBL" id="JABFAD010162133">
    <property type="protein sequence ID" value="MBA0817981.1"/>
    <property type="molecule type" value="Genomic_DNA"/>
</dbReference>
<dbReference type="InterPro" id="IPR005711">
    <property type="entry name" value="Ribosomal_uS5_euk/arc"/>
</dbReference>
<dbReference type="SUPFAM" id="SSF54768">
    <property type="entry name" value="dsRNA-binding domain-like"/>
    <property type="match status" value="1"/>
</dbReference>
<dbReference type="GO" id="GO:0003729">
    <property type="term" value="F:mRNA binding"/>
    <property type="evidence" value="ECO:0007669"/>
    <property type="project" value="UniProtKB-ARBA"/>
</dbReference>
<evidence type="ECO:0000256" key="7">
    <source>
        <dbReference type="RuleBase" id="RU003823"/>
    </source>
</evidence>
<dbReference type="PROSITE" id="PS50881">
    <property type="entry name" value="S5_DSRBD"/>
    <property type="match status" value="1"/>
</dbReference>
<keyword evidence="3 6" id="KW-0687">Ribonucleoprotein</keyword>
<dbReference type="Pfam" id="PF03719">
    <property type="entry name" value="Ribosomal_S5_C"/>
    <property type="match status" value="1"/>
</dbReference>
<evidence type="ECO:0000256" key="1">
    <source>
        <dbReference type="ARBA" id="ARBA00008945"/>
    </source>
</evidence>
<protein>
    <recommendedName>
        <fullName evidence="4">Small ribosomal subunit protein uS5</fullName>
    </recommendedName>
    <alternativeName>
        <fullName evidence="5">40S ribosomal protein S2</fullName>
    </alternativeName>
</protein>
<name>A0A7J9I782_9ROSI</name>
<evidence type="ECO:0000259" key="9">
    <source>
        <dbReference type="PROSITE" id="PS50881"/>
    </source>
</evidence>
<dbReference type="FunFam" id="3.30.160.20:FF:000002">
    <property type="entry name" value="40S ribosomal protein S2"/>
    <property type="match status" value="1"/>
</dbReference>
<dbReference type="SUPFAM" id="SSF54211">
    <property type="entry name" value="Ribosomal protein S5 domain 2-like"/>
    <property type="match status" value="1"/>
</dbReference>
<evidence type="ECO:0000313" key="11">
    <source>
        <dbReference type="Proteomes" id="UP000593560"/>
    </source>
</evidence>
<dbReference type="InterPro" id="IPR013810">
    <property type="entry name" value="Ribosomal_uS5_N"/>
</dbReference>
<gene>
    <name evidence="10" type="ORF">Gohar_028061</name>
</gene>
<evidence type="ECO:0000256" key="2">
    <source>
        <dbReference type="ARBA" id="ARBA00022980"/>
    </source>
</evidence>
<feature type="domain" description="S5 DRBM" evidence="9">
    <location>
        <begin position="80"/>
        <end position="143"/>
    </location>
</feature>
<accession>A0A7J9I782</accession>
<dbReference type="InterPro" id="IPR018192">
    <property type="entry name" value="Ribosomal_uS5_N_CS"/>
</dbReference>
<dbReference type="InterPro" id="IPR020568">
    <property type="entry name" value="Ribosomal_Su5_D2-typ_SF"/>
</dbReference>
<dbReference type="Pfam" id="PF00333">
    <property type="entry name" value="Ribosomal_S5"/>
    <property type="match status" value="1"/>
</dbReference>
<dbReference type="PANTHER" id="PTHR13718:SF4">
    <property type="entry name" value="40S RIBOSOMAL PROTEIN S2"/>
    <property type="match status" value="1"/>
</dbReference>
<dbReference type="PANTHER" id="PTHR13718">
    <property type="entry name" value="RIBOSOMAL S SUBUNIT"/>
    <property type="match status" value="1"/>
</dbReference>
<dbReference type="GO" id="GO:0006412">
    <property type="term" value="P:translation"/>
    <property type="evidence" value="ECO:0007669"/>
    <property type="project" value="InterPro"/>
</dbReference>
<dbReference type="Proteomes" id="UP000593560">
    <property type="component" value="Unassembled WGS sequence"/>
</dbReference>
<dbReference type="GO" id="GO:0022627">
    <property type="term" value="C:cytosolic small ribosomal subunit"/>
    <property type="evidence" value="ECO:0007669"/>
    <property type="project" value="TreeGrafter"/>
</dbReference>
<evidence type="ECO:0000256" key="8">
    <source>
        <dbReference type="SAM" id="MobiDB-lite"/>
    </source>
</evidence>
<dbReference type="GO" id="GO:0003735">
    <property type="term" value="F:structural constituent of ribosome"/>
    <property type="evidence" value="ECO:0007669"/>
    <property type="project" value="UniProtKB-UniRule"/>
</dbReference>
<feature type="region of interest" description="Disordered" evidence="8">
    <location>
        <begin position="1"/>
        <end position="35"/>
    </location>
</feature>
<feature type="compositionally biased region" description="Basic and acidic residues" evidence="8">
    <location>
        <begin position="1"/>
        <end position="11"/>
    </location>
</feature>
<dbReference type="AlphaFoldDB" id="A0A7J9I782"/>
<dbReference type="NCBIfam" id="TIGR01020">
    <property type="entry name" value="uS5_euk_arch"/>
    <property type="match status" value="1"/>
</dbReference>
<keyword evidence="11" id="KW-1185">Reference proteome</keyword>
<keyword evidence="2 6" id="KW-0689">Ribosomal protein</keyword>
<evidence type="ECO:0000256" key="4">
    <source>
        <dbReference type="ARBA" id="ARBA00035255"/>
    </source>
</evidence>
<comment type="caution">
    <text evidence="10">The sequence shown here is derived from an EMBL/GenBank/DDBJ whole genome shotgun (WGS) entry which is preliminary data.</text>
</comment>
<dbReference type="OrthoDB" id="970021at2759"/>
<sequence>MAERGGGERGAFRRGFGGRSDRGPRGRRRGRREEEEKWVPVTKLGRLVKTGKITSLEQIYLHSLPIKEYQIIDQLVGPSLKDEVMKITPVQKQTRAGQRTRFKAFVVVGDGNGHVGLGVKCSKEVATAIRGAIILAKLSVIPVRRGYWGNKIGKPHTVPCKVTGKCGSVTVRMVPAPRGAGIVAARVPKKVLQFAGIDDVFTSSRGSTKTLGNFVKKLLTIPLIVVTVTLSVSKFGILIIYEWMVELLVISDYALILEYKMQATFECLLKTYGFLTPDFWKETRFTRSPFQEYTDLLGKPAKTLVLEDAERVDV</sequence>
<dbReference type="InterPro" id="IPR005324">
    <property type="entry name" value="Ribosomal_uS5_C"/>
</dbReference>
<evidence type="ECO:0000256" key="6">
    <source>
        <dbReference type="PROSITE-ProRule" id="PRU00268"/>
    </source>
</evidence>
<evidence type="ECO:0000256" key="5">
    <source>
        <dbReference type="ARBA" id="ARBA00035407"/>
    </source>
</evidence>
<evidence type="ECO:0000256" key="3">
    <source>
        <dbReference type="ARBA" id="ARBA00023274"/>
    </source>
</evidence>
<proteinExistence type="inferred from homology"/>
<dbReference type="Gene3D" id="3.30.160.20">
    <property type="match status" value="1"/>
</dbReference>